<dbReference type="InterPro" id="IPR000409">
    <property type="entry name" value="BEACH_dom"/>
</dbReference>
<reference evidence="3" key="1">
    <citation type="journal article" date="2014" name="Genome Biol. Evol.">
        <title>The secreted proteins of Achlya hypogyna and Thraustotheca clavata identify the ancestral oomycete secretome and reveal gene acquisitions by horizontal gene transfer.</title>
        <authorList>
            <person name="Misner I."/>
            <person name="Blouin N."/>
            <person name="Leonard G."/>
            <person name="Richards T.A."/>
            <person name="Lane C.E."/>
        </authorList>
    </citation>
    <scope>NUCLEOTIDE SEQUENCE</scope>
    <source>
        <strain evidence="3">ATCC 48635</strain>
    </source>
</reference>
<evidence type="ECO:0000256" key="1">
    <source>
        <dbReference type="SAM" id="SignalP"/>
    </source>
</evidence>
<dbReference type="InterPro" id="IPR036372">
    <property type="entry name" value="BEACH_dom_sf"/>
</dbReference>
<dbReference type="Gene3D" id="1.10.1540.10">
    <property type="entry name" value="BEACH domain"/>
    <property type="match status" value="1"/>
</dbReference>
<evidence type="ECO:0000313" key="3">
    <source>
        <dbReference type="EMBL" id="AIG56225.1"/>
    </source>
</evidence>
<dbReference type="SUPFAM" id="SSF81837">
    <property type="entry name" value="BEACH domain"/>
    <property type="match status" value="1"/>
</dbReference>
<dbReference type="InterPro" id="IPR050865">
    <property type="entry name" value="BEACH_Domain"/>
</dbReference>
<dbReference type="PANTHER" id="PTHR13743:SF123">
    <property type="entry name" value="PROTEIN FAN"/>
    <property type="match status" value="1"/>
</dbReference>
<dbReference type="AlphaFoldDB" id="A0A0A7CP16"/>
<protein>
    <submittedName>
        <fullName evidence="3">Secreted protein</fullName>
    </submittedName>
</protein>
<accession>A0A0A7CP16</accession>
<dbReference type="PANTHER" id="PTHR13743">
    <property type="entry name" value="BEIGE/BEACH-RELATED"/>
    <property type="match status" value="1"/>
</dbReference>
<evidence type="ECO:0000259" key="2">
    <source>
        <dbReference type="PROSITE" id="PS50197"/>
    </source>
</evidence>
<dbReference type="EMBL" id="KM038764">
    <property type="protein sequence ID" value="AIG56225.1"/>
    <property type="molecule type" value="Genomic_DNA"/>
</dbReference>
<keyword evidence="1" id="KW-0732">Signal</keyword>
<sequence>MAADLVFDTLMTLPWCFAAHAWAFNPARLEEYYERYHSFDDLVILKFLHGLHYSTGGDFDLPDALFYSAKDDGKPIGNVELPPWALCDADLFLRLHRAARESDAVMVHLHK</sequence>
<name>A0A0A7CP16_ACHHY</name>
<feature type="signal peptide" evidence="1">
    <location>
        <begin position="1"/>
        <end position="23"/>
    </location>
</feature>
<dbReference type="SMART" id="SM01026">
    <property type="entry name" value="Beach"/>
    <property type="match status" value="1"/>
</dbReference>
<feature type="domain" description="BEACH" evidence="2">
    <location>
        <begin position="1"/>
        <end position="111"/>
    </location>
</feature>
<feature type="chain" id="PRO_5002026897" evidence="1">
    <location>
        <begin position="24"/>
        <end position="111"/>
    </location>
</feature>
<dbReference type="PROSITE" id="PS50197">
    <property type="entry name" value="BEACH"/>
    <property type="match status" value="1"/>
</dbReference>
<proteinExistence type="predicted"/>
<organism evidence="3">
    <name type="scientific">Achlya hypogyna</name>
    <name type="common">Oomycete</name>
    <name type="synonym">Protoachlya hypogyna</name>
    <dbReference type="NCBI Taxonomy" id="1202772"/>
    <lineage>
        <taxon>Eukaryota</taxon>
        <taxon>Sar</taxon>
        <taxon>Stramenopiles</taxon>
        <taxon>Oomycota</taxon>
        <taxon>Saprolegniomycetes</taxon>
        <taxon>Saprolegniales</taxon>
        <taxon>Achlyaceae</taxon>
        <taxon>Achlya</taxon>
    </lineage>
</organism>